<evidence type="ECO:0000256" key="1">
    <source>
        <dbReference type="SAM" id="Phobius"/>
    </source>
</evidence>
<feature type="signal peptide" evidence="2">
    <location>
        <begin position="1"/>
        <end position="20"/>
    </location>
</feature>
<organism evidence="3 4">
    <name type="scientific">Laetiporus sulphureus 93-53</name>
    <dbReference type="NCBI Taxonomy" id="1314785"/>
    <lineage>
        <taxon>Eukaryota</taxon>
        <taxon>Fungi</taxon>
        <taxon>Dikarya</taxon>
        <taxon>Basidiomycota</taxon>
        <taxon>Agaricomycotina</taxon>
        <taxon>Agaricomycetes</taxon>
        <taxon>Polyporales</taxon>
        <taxon>Laetiporus</taxon>
    </lineage>
</organism>
<accession>A0A165B6D8</accession>
<name>A0A165B6D8_9APHY</name>
<proteinExistence type="predicted"/>
<dbReference type="OrthoDB" id="3354175at2759"/>
<feature type="transmembrane region" description="Helical" evidence="1">
    <location>
        <begin position="72"/>
        <end position="96"/>
    </location>
</feature>
<keyword evidence="1" id="KW-1133">Transmembrane helix</keyword>
<reference evidence="3 4" key="1">
    <citation type="journal article" date="2016" name="Mol. Biol. Evol.">
        <title>Comparative Genomics of Early-Diverging Mushroom-Forming Fungi Provides Insights into the Origins of Lignocellulose Decay Capabilities.</title>
        <authorList>
            <person name="Nagy L.G."/>
            <person name="Riley R."/>
            <person name="Tritt A."/>
            <person name="Adam C."/>
            <person name="Daum C."/>
            <person name="Floudas D."/>
            <person name="Sun H."/>
            <person name="Yadav J.S."/>
            <person name="Pangilinan J."/>
            <person name="Larsson K.H."/>
            <person name="Matsuura K."/>
            <person name="Barry K."/>
            <person name="Labutti K."/>
            <person name="Kuo R."/>
            <person name="Ohm R.A."/>
            <person name="Bhattacharya S.S."/>
            <person name="Shirouzu T."/>
            <person name="Yoshinaga Y."/>
            <person name="Martin F.M."/>
            <person name="Grigoriev I.V."/>
            <person name="Hibbett D.S."/>
        </authorList>
    </citation>
    <scope>NUCLEOTIDE SEQUENCE [LARGE SCALE GENOMIC DNA]</scope>
    <source>
        <strain evidence="3 4">93-53</strain>
    </source>
</reference>
<feature type="transmembrane region" description="Helical" evidence="1">
    <location>
        <begin position="162"/>
        <end position="187"/>
    </location>
</feature>
<evidence type="ECO:0000313" key="4">
    <source>
        <dbReference type="Proteomes" id="UP000076871"/>
    </source>
</evidence>
<dbReference type="EMBL" id="KV427688">
    <property type="protein sequence ID" value="KZT00345.1"/>
    <property type="molecule type" value="Genomic_DNA"/>
</dbReference>
<feature type="transmembrane region" description="Helical" evidence="1">
    <location>
        <begin position="116"/>
        <end position="141"/>
    </location>
</feature>
<dbReference type="AlphaFoldDB" id="A0A165B6D8"/>
<sequence length="289" mass="31528">MAAATLLLFILSTMHIVADARRLYVGIVLSKDAERYFQDLETEMWKNSVYGVETLVADAVLIYRCHAVWQRLWVIVVPVLGWCGIVVTGIRSSWAIGHIKTNANEVFDDLTFQWGLAFYATALATDFLATGLLAYKLWLAIRAASRIDGGAVRCRGSSLKSAMLVVLECGALYSLSLLVTIIVYTLWSNSVFVMIDVVGQIIPITFYIVIIRATMARVMEDHQSRTVLSEIVYAPPSLTETAQSKVSGPTGAHLVRWGACAGGSKEVGGVDGEGKEGQVLWGSDCGMQV</sequence>
<dbReference type="GeneID" id="63822279"/>
<dbReference type="Proteomes" id="UP000076871">
    <property type="component" value="Unassembled WGS sequence"/>
</dbReference>
<evidence type="ECO:0000256" key="2">
    <source>
        <dbReference type="SAM" id="SignalP"/>
    </source>
</evidence>
<dbReference type="RefSeq" id="XP_040758085.1">
    <property type="nucleotide sequence ID" value="XM_040905249.1"/>
</dbReference>
<feature type="transmembrane region" description="Helical" evidence="1">
    <location>
        <begin position="193"/>
        <end position="215"/>
    </location>
</feature>
<dbReference type="InParanoid" id="A0A165B6D8"/>
<keyword evidence="1" id="KW-0472">Membrane</keyword>
<keyword evidence="4" id="KW-1185">Reference proteome</keyword>
<protein>
    <submittedName>
        <fullName evidence="3">Uncharacterized protein</fullName>
    </submittedName>
</protein>
<feature type="chain" id="PRO_5007855488" evidence="2">
    <location>
        <begin position="21"/>
        <end position="289"/>
    </location>
</feature>
<gene>
    <name evidence="3" type="ORF">LAESUDRAFT_666360</name>
</gene>
<keyword evidence="2" id="KW-0732">Signal</keyword>
<evidence type="ECO:0000313" key="3">
    <source>
        <dbReference type="EMBL" id="KZT00345.1"/>
    </source>
</evidence>
<keyword evidence="1" id="KW-0812">Transmembrane</keyword>